<dbReference type="EC" id="5.99.1.4" evidence="1"/>
<feature type="active site" description="Nucleophile" evidence="2">
    <location>
        <position position="13"/>
    </location>
</feature>
<keyword evidence="5" id="KW-1185">Reference proteome</keyword>
<evidence type="ECO:0000313" key="4">
    <source>
        <dbReference type="EMBL" id="CAG2132078.1"/>
    </source>
</evidence>
<sequence>MTKAVEFFFDVGSPASYLAWTQLPTLCEQAGARLVYRPMLLGGIFQATGNSSPASVPAKGRYVTTDLARHARRYGVALAHNPHFPILTLSLMRAAVGVQLRQPERLDDYLSTVFRALWVDALDLNDAGLVAQTLAGRDFVPELVAQWVSDPEVKAALKANTDEALQRGVFGAPTMFVGTEMYFGQDRLDFVREALV</sequence>
<organism evidence="4 5">
    <name type="scientific">Cupriavidus yeoncheonensis</name>
    <dbReference type="NCBI Taxonomy" id="1462994"/>
    <lineage>
        <taxon>Bacteria</taxon>
        <taxon>Pseudomonadati</taxon>
        <taxon>Pseudomonadota</taxon>
        <taxon>Betaproteobacteria</taxon>
        <taxon>Burkholderiales</taxon>
        <taxon>Burkholderiaceae</taxon>
        <taxon>Cupriavidus</taxon>
    </lineage>
</organism>
<dbReference type="SUPFAM" id="SSF52833">
    <property type="entry name" value="Thioredoxin-like"/>
    <property type="match status" value="1"/>
</dbReference>
<dbReference type="GO" id="GO:1901170">
    <property type="term" value="P:naphthalene catabolic process"/>
    <property type="evidence" value="ECO:0007669"/>
    <property type="project" value="InterPro"/>
</dbReference>
<proteinExistence type="inferred from homology"/>
<evidence type="ECO:0000256" key="2">
    <source>
        <dbReference type="PIRSR" id="PIRSR006386-1"/>
    </source>
</evidence>
<dbReference type="InterPro" id="IPR044087">
    <property type="entry name" value="NahD-like"/>
</dbReference>
<dbReference type="PIRSF" id="PIRSF006386">
    <property type="entry name" value="HCCAis_GSTk"/>
    <property type="match status" value="1"/>
</dbReference>
<evidence type="ECO:0000313" key="5">
    <source>
        <dbReference type="Proteomes" id="UP000672934"/>
    </source>
</evidence>
<dbReference type="Pfam" id="PF01323">
    <property type="entry name" value="DSBA"/>
    <property type="match status" value="1"/>
</dbReference>
<dbReference type="GO" id="GO:0004364">
    <property type="term" value="F:glutathione transferase activity"/>
    <property type="evidence" value="ECO:0007669"/>
    <property type="project" value="TreeGrafter"/>
</dbReference>
<accession>A0A916IPN8</accession>
<dbReference type="GO" id="GO:0018845">
    <property type="term" value="F:2-hydroxychromene-2-carboxylate isomerase activity"/>
    <property type="evidence" value="ECO:0007669"/>
    <property type="project" value="UniProtKB-UniRule"/>
</dbReference>
<comment type="caution">
    <text evidence="4">The sequence shown here is derived from an EMBL/GenBank/DDBJ whole genome shotgun (WGS) entry which is preliminary data.</text>
</comment>
<evidence type="ECO:0000259" key="3">
    <source>
        <dbReference type="Pfam" id="PF01323"/>
    </source>
</evidence>
<comment type="catalytic activity">
    <reaction evidence="1">
        <text>2-hydroxychromene-2-carboxylate = (3E)-4-(2-hydroxyphenyl)-2-oxobut-3-enoate</text>
        <dbReference type="Rhea" id="RHEA:27401"/>
        <dbReference type="ChEBI" id="CHEBI:59350"/>
        <dbReference type="ChEBI" id="CHEBI:59353"/>
        <dbReference type="EC" id="5.99.1.4"/>
    </reaction>
</comment>
<name>A0A916IPN8_9BURK</name>
<feature type="domain" description="DSBA-like thioredoxin" evidence="3">
    <location>
        <begin position="5"/>
        <end position="195"/>
    </location>
</feature>
<gene>
    <name evidence="4" type="primary">nsaD_2</name>
    <name evidence="4" type="ORF">LMG31506_00963</name>
</gene>
<dbReference type="PANTHER" id="PTHR42943">
    <property type="entry name" value="GLUTATHIONE S-TRANSFERASE KAPPA"/>
    <property type="match status" value="1"/>
</dbReference>
<comment type="similarity">
    <text evidence="1">Belongs to the GST superfamily. NadH family.</text>
</comment>
<dbReference type="EMBL" id="CAJPUY010000003">
    <property type="protein sequence ID" value="CAG2132078.1"/>
    <property type="molecule type" value="Genomic_DNA"/>
</dbReference>
<dbReference type="RefSeq" id="WP_211945974.1">
    <property type="nucleotide sequence ID" value="NZ_CAJPUY010000003.1"/>
</dbReference>
<dbReference type="PANTHER" id="PTHR42943:SF2">
    <property type="entry name" value="GLUTATHIONE S-TRANSFERASE KAPPA 1"/>
    <property type="match status" value="1"/>
</dbReference>
<keyword evidence="1 4" id="KW-0413">Isomerase</keyword>
<dbReference type="InterPro" id="IPR014440">
    <property type="entry name" value="HCCAis_GSTk"/>
</dbReference>
<dbReference type="InterPro" id="IPR036249">
    <property type="entry name" value="Thioredoxin-like_sf"/>
</dbReference>
<dbReference type="GO" id="GO:0006749">
    <property type="term" value="P:glutathione metabolic process"/>
    <property type="evidence" value="ECO:0007669"/>
    <property type="project" value="TreeGrafter"/>
</dbReference>
<dbReference type="InterPro" id="IPR051924">
    <property type="entry name" value="GST_Kappa/NadH"/>
</dbReference>
<dbReference type="GO" id="GO:0004602">
    <property type="term" value="F:glutathione peroxidase activity"/>
    <property type="evidence" value="ECO:0007669"/>
    <property type="project" value="TreeGrafter"/>
</dbReference>
<dbReference type="Gene3D" id="3.40.30.10">
    <property type="entry name" value="Glutaredoxin"/>
    <property type="match status" value="1"/>
</dbReference>
<dbReference type="InterPro" id="IPR001853">
    <property type="entry name" value="DSBA-like_thioredoxin_dom"/>
</dbReference>
<dbReference type="CDD" id="cd03022">
    <property type="entry name" value="DsbA_HCCA_Iso"/>
    <property type="match status" value="1"/>
</dbReference>
<dbReference type="Proteomes" id="UP000672934">
    <property type="component" value="Unassembled WGS sequence"/>
</dbReference>
<evidence type="ECO:0000256" key="1">
    <source>
        <dbReference type="PIRNR" id="PIRNR006386"/>
    </source>
</evidence>
<protein>
    <recommendedName>
        <fullName evidence="1">2-hydroxychromene-2-carboxylate isomerase</fullName>
        <ecNumber evidence="1">5.99.1.4</ecNumber>
    </recommendedName>
</protein>
<reference evidence="4" key="1">
    <citation type="submission" date="2021-03" db="EMBL/GenBank/DDBJ databases">
        <authorList>
            <person name="Peeters C."/>
        </authorList>
    </citation>
    <scope>NUCLEOTIDE SEQUENCE</scope>
    <source>
        <strain evidence="4">LMG 31506</strain>
    </source>
</reference>
<dbReference type="AlphaFoldDB" id="A0A916IPN8"/>